<feature type="compositionally biased region" description="Basic and acidic residues" evidence="1">
    <location>
        <begin position="77"/>
        <end position="97"/>
    </location>
</feature>
<gene>
    <name evidence="2" type="ORF">BaRGS_00027475</name>
</gene>
<accession>A0ABD0K2L8</accession>
<protein>
    <submittedName>
        <fullName evidence="2">Uncharacterized protein</fullName>
    </submittedName>
</protein>
<keyword evidence="3" id="KW-1185">Reference proteome</keyword>
<dbReference type="Proteomes" id="UP001519460">
    <property type="component" value="Unassembled WGS sequence"/>
</dbReference>
<proteinExistence type="predicted"/>
<name>A0ABD0K2L8_9CAEN</name>
<feature type="compositionally biased region" description="Polar residues" evidence="1">
    <location>
        <begin position="99"/>
        <end position="115"/>
    </location>
</feature>
<feature type="compositionally biased region" description="Low complexity" evidence="1">
    <location>
        <begin position="144"/>
        <end position="161"/>
    </location>
</feature>
<feature type="compositionally biased region" description="Basic and acidic residues" evidence="1">
    <location>
        <begin position="256"/>
        <end position="276"/>
    </location>
</feature>
<sequence>MDADSSTKFIGSLTKFLQSLCNGYVEFETGVELIGHIYLSVDSGKQFKKIDYILNEKVCKNDNSVTFISNSFHAHPLEKSKAAAGKKSSDDDGRDDNAVSESGDSLPRSTNSGTVRTPGRSDPSPNQNRVSVGSKRPGSPLKGPSAQRRPPTPPSRRSQLQGSKGPVGSPASTKTVPSSPSSSSQDNIPSPSSRLKNRTEGTSATQVSTDDGDPDLDGLIPANLMPIHPSAAPDLSSFLGTPTRDDQAATSQDQRPGSREDDTKPDTDVTFIKEEFMSEPSSCAQAGGSSQRSGRAGDDQLLQDTSGLYPVMLHQNTAAFPGLPSGFPPATSTSQHPGFGTSTSQSSDPFANPVPGTSQDSSGADPSACITAQQQSMSGNKGSFQCEVTPIYPPNDPPPPHNTECSS</sequence>
<feature type="compositionally biased region" description="Low complexity" evidence="1">
    <location>
        <begin position="281"/>
        <end position="294"/>
    </location>
</feature>
<dbReference type="EMBL" id="JACVVK020000265">
    <property type="protein sequence ID" value="KAK7481215.1"/>
    <property type="molecule type" value="Genomic_DNA"/>
</dbReference>
<evidence type="ECO:0000256" key="1">
    <source>
        <dbReference type="SAM" id="MobiDB-lite"/>
    </source>
</evidence>
<feature type="region of interest" description="Disordered" evidence="1">
    <location>
        <begin position="77"/>
        <end position="307"/>
    </location>
</feature>
<feature type="compositionally biased region" description="Low complexity" evidence="1">
    <location>
        <begin position="169"/>
        <end position="193"/>
    </location>
</feature>
<comment type="caution">
    <text evidence="2">The sequence shown here is derived from an EMBL/GenBank/DDBJ whole genome shotgun (WGS) entry which is preliminary data.</text>
</comment>
<feature type="compositionally biased region" description="Pro residues" evidence="1">
    <location>
        <begin position="391"/>
        <end position="401"/>
    </location>
</feature>
<reference evidence="2 3" key="1">
    <citation type="journal article" date="2023" name="Sci. Data">
        <title>Genome assembly of the Korean intertidal mud-creeper Batillaria attramentaria.</title>
        <authorList>
            <person name="Patra A.K."/>
            <person name="Ho P.T."/>
            <person name="Jun S."/>
            <person name="Lee S.J."/>
            <person name="Kim Y."/>
            <person name="Won Y.J."/>
        </authorList>
    </citation>
    <scope>NUCLEOTIDE SEQUENCE [LARGE SCALE GENOMIC DNA]</scope>
    <source>
        <strain evidence="2">Wonlab-2016</strain>
    </source>
</reference>
<evidence type="ECO:0000313" key="3">
    <source>
        <dbReference type="Proteomes" id="UP001519460"/>
    </source>
</evidence>
<feature type="compositionally biased region" description="Polar residues" evidence="1">
    <location>
        <begin position="330"/>
        <end position="383"/>
    </location>
</feature>
<evidence type="ECO:0000313" key="2">
    <source>
        <dbReference type="EMBL" id="KAK7481215.1"/>
    </source>
</evidence>
<dbReference type="AlphaFoldDB" id="A0ABD0K2L8"/>
<feature type="compositionally biased region" description="Polar residues" evidence="1">
    <location>
        <begin position="200"/>
        <end position="209"/>
    </location>
</feature>
<organism evidence="2 3">
    <name type="scientific">Batillaria attramentaria</name>
    <dbReference type="NCBI Taxonomy" id="370345"/>
    <lineage>
        <taxon>Eukaryota</taxon>
        <taxon>Metazoa</taxon>
        <taxon>Spiralia</taxon>
        <taxon>Lophotrochozoa</taxon>
        <taxon>Mollusca</taxon>
        <taxon>Gastropoda</taxon>
        <taxon>Caenogastropoda</taxon>
        <taxon>Sorbeoconcha</taxon>
        <taxon>Cerithioidea</taxon>
        <taxon>Batillariidae</taxon>
        <taxon>Batillaria</taxon>
    </lineage>
</organism>
<feature type="region of interest" description="Disordered" evidence="1">
    <location>
        <begin position="319"/>
        <end position="407"/>
    </location>
</feature>